<feature type="binding site" description="covalent" evidence="6">
    <location>
        <position position="336"/>
    </location>
    <ligand>
        <name>heme c</name>
        <dbReference type="ChEBI" id="CHEBI:61717"/>
        <label>3</label>
    </ligand>
</feature>
<keyword evidence="11" id="KW-1185">Reference proteome</keyword>
<feature type="binding site" description="covalent" evidence="6">
    <location>
        <position position="209"/>
    </location>
    <ligand>
        <name>heme c</name>
        <dbReference type="ChEBI" id="CHEBI:61717"/>
        <label>2</label>
    </ligand>
</feature>
<dbReference type="PRINTS" id="PR00605">
    <property type="entry name" value="CYTCHROMECIC"/>
</dbReference>
<dbReference type="GO" id="GO:0016614">
    <property type="term" value="F:oxidoreductase activity, acting on CH-OH group of donors"/>
    <property type="evidence" value="ECO:0007669"/>
    <property type="project" value="InterPro"/>
</dbReference>
<reference evidence="10 11" key="1">
    <citation type="submission" date="2019-03" db="EMBL/GenBank/DDBJ databases">
        <title>Sapientia aquatica gen. nov., sp. nov., isolated from a crater lake.</title>
        <authorList>
            <person name="Felfoldi T."/>
            <person name="Szabo A."/>
            <person name="Toth E."/>
            <person name="Schumann P."/>
            <person name="Keki Z."/>
            <person name="Marialigeti K."/>
            <person name="Mathe I."/>
        </authorList>
    </citation>
    <scope>NUCLEOTIDE SEQUENCE [LARGE SCALE GENOMIC DNA]</scope>
    <source>
        <strain evidence="10 11">SA-152</strain>
    </source>
</reference>
<feature type="binding site" description="axial binding residue" evidence="7">
    <location>
        <position position="210"/>
    </location>
    <ligand>
        <name>heme c</name>
        <dbReference type="ChEBI" id="CHEBI:61717"/>
        <label>2</label>
    </ligand>
    <ligandPart>
        <name>Fe</name>
        <dbReference type="ChEBI" id="CHEBI:18248"/>
    </ligandPart>
</feature>
<keyword evidence="2 6" id="KW-0349">Heme</keyword>
<feature type="binding site" description="covalent" evidence="6">
    <location>
        <position position="206"/>
    </location>
    <ligand>
        <name>heme c</name>
        <dbReference type="ChEBI" id="CHEBI:61717"/>
        <label>2</label>
    </ligand>
</feature>
<dbReference type="InterPro" id="IPR008168">
    <property type="entry name" value="Cyt_C_IC"/>
</dbReference>
<dbReference type="PROSITE" id="PS51007">
    <property type="entry name" value="CYTC"/>
    <property type="match status" value="3"/>
</dbReference>
<comment type="cofactor">
    <cofactor evidence="6">
        <name>heme c</name>
        <dbReference type="ChEBI" id="CHEBI:61717"/>
    </cofactor>
    <text evidence="6">Binds 3 heme c groups covalently per subunit.</text>
</comment>
<dbReference type="InterPro" id="IPR009056">
    <property type="entry name" value="Cyt_c-like_dom"/>
</dbReference>
<dbReference type="GO" id="GO:0005506">
    <property type="term" value="F:iron ion binding"/>
    <property type="evidence" value="ECO:0007669"/>
    <property type="project" value="InterPro"/>
</dbReference>
<dbReference type="GO" id="GO:0020037">
    <property type="term" value="F:heme binding"/>
    <property type="evidence" value="ECO:0007669"/>
    <property type="project" value="InterPro"/>
</dbReference>
<evidence type="ECO:0000313" key="11">
    <source>
        <dbReference type="Proteomes" id="UP000294829"/>
    </source>
</evidence>
<dbReference type="AlphaFoldDB" id="A0A4R5W404"/>
<feature type="binding site" description="axial binding residue" evidence="7">
    <location>
        <position position="64"/>
    </location>
    <ligand>
        <name>heme c</name>
        <dbReference type="ChEBI" id="CHEBI:61717"/>
        <label>1</label>
    </ligand>
    <ligandPart>
        <name>Fe</name>
        <dbReference type="ChEBI" id="CHEBI:18248"/>
    </ligandPart>
</feature>
<sequence>MKALVKSFILSLVVIAFVVTALAYWRGARETASQFPSQATAQSTAQQIQRGAYLVKAGNCMACHTARGGAEFAGGRVMPTAFGQFYTPNITPDVATGIGKWTKDDFWRALHDGKAPEGKLLYPAFPYTEYTKVTRPDSDAMFAYLHSLPAVAQKNVPHQLDFPYSQRGLLIFWRSLFFKAEVFQTDAKQSVQWNRGAYLVQGLGHCATCHTDRNWLGGSSGEALAGAEIPGLNWYATSLISDAESGHNSLSVEQLVQRLQQGVSDHGRVYGPMTEVVKESLQYLEKADLEAMVLYLKSQQQSNPPKQSEMAEQDKPSERELQGAMYRGEKIYKDNCIECHQADGSGALPAYPALAGSRLVNLTSSTNLTRIILNGGFAPSTQHNPEPYGMPPFAQTLSSQDIADVASYIRNSWGNHGSLLIESQVDRYRGQASR</sequence>
<feature type="domain" description="Cytochrome c" evidence="9">
    <location>
        <begin position="46"/>
        <end position="149"/>
    </location>
</feature>
<protein>
    <submittedName>
        <fullName evidence="10">C-type cytochrome</fullName>
    </submittedName>
</protein>
<dbReference type="Proteomes" id="UP000294829">
    <property type="component" value="Unassembled WGS sequence"/>
</dbReference>
<dbReference type="OrthoDB" id="9809720at2"/>
<feature type="binding site" description="covalent" evidence="6">
    <location>
        <position position="63"/>
    </location>
    <ligand>
        <name>heme c</name>
        <dbReference type="ChEBI" id="CHEBI:61717"/>
        <label>1</label>
    </ligand>
</feature>
<evidence type="ECO:0000256" key="6">
    <source>
        <dbReference type="PIRSR" id="PIRSR000018-50"/>
    </source>
</evidence>
<gene>
    <name evidence="10" type="ORF">E2I14_07005</name>
</gene>
<feature type="binding site" description="axial binding residue" evidence="7">
    <location>
        <position position="340"/>
    </location>
    <ligand>
        <name>heme c</name>
        <dbReference type="ChEBI" id="CHEBI:61717"/>
        <label>3</label>
    </ligand>
    <ligandPart>
        <name>Fe</name>
        <dbReference type="ChEBI" id="CHEBI:18248"/>
    </ligandPart>
</feature>
<dbReference type="InterPro" id="IPR036909">
    <property type="entry name" value="Cyt_c-like_dom_sf"/>
</dbReference>
<dbReference type="InterPro" id="IPR051459">
    <property type="entry name" value="Cytochrome_c-type_DH"/>
</dbReference>
<evidence type="ECO:0000256" key="2">
    <source>
        <dbReference type="ARBA" id="ARBA00022617"/>
    </source>
</evidence>
<dbReference type="EMBL" id="SMYL01000002">
    <property type="protein sequence ID" value="TDK67493.1"/>
    <property type="molecule type" value="Genomic_DNA"/>
</dbReference>
<evidence type="ECO:0000256" key="1">
    <source>
        <dbReference type="ARBA" id="ARBA00022448"/>
    </source>
</evidence>
<feature type="domain" description="Cytochrome c" evidence="9">
    <location>
        <begin position="323"/>
        <end position="413"/>
    </location>
</feature>
<dbReference type="RefSeq" id="WP_133326797.1">
    <property type="nucleotide sequence ID" value="NZ_SMYL01000002.1"/>
</dbReference>
<evidence type="ECO:0000256" key="3">
    <source>
        <dbReference type="ARBA" id="ARBA00022723"/>
    </source>
</evidence>
<dbReference type="Gene3D" id="1.10.760.10">
    <property type="entry name" value="Cytochrome c-like domain"/>
    <property type="match status" value="3"/>
</dbReference>
<feature type="binding site" description="covalent" evidence="6">
    <location>
        <position position="60"/>
    </location>
    <ligand>
        <name>heme c</name>
        <dbReference type="ChEBI" id="CHEBI:61717"/>
        <label>1</label>
    </ligand>
</feature>
<dbReference type="GO" id="GO:0016020">
    <property type="term" value="C:membrane"/>
    <property type="evidence" value="ECO:0007669"/>
    <property type="project" value="InterPro"/>
</dbReference>
<keyword evidence="4" id="KW-0249">Electron transport</keyword>
<dbReference type="PANTHER" id="PTHR35008:SF4">
    <property type="entry name" value="BLL4482 PROTEIN"/>
    <property type="match status" value="1"/>
</dbReference>
<dbReference type="SUPFAM" id="SSF46626">
    <property type="entry name" value="Cytochrome c"/>
    <property type="match status" value="3"/>
</dbReference>
<keyword evidence="3 7" id="KW-0479">Metal-binding</keyword>
<evidence type="ECO:0000256" key="5">
    <source>
        <dbReference type="ARBA" id="ARBA00023004"/>
    </source>
</evidence>
<keyword evidence="5 7" id="KW-0408">Iron</keyword>
<evidence type="ECO:0000313" key="10">
    <source>
        <dbReference type="EMBL" id="TDK67493.1"/>
    </source>
</evidence>
<accession>A0A4R5W404</accession>
<dbReference type="GO" id="GO:0009055">
    <property type="term" value="F:electron transfer activity"/>
    <property type="evidence" value="ECO:0007669"/>
    <property type="project" value="InterPro"/>
</dbReference>
<organism evidence="10 11">
    <name type="scientific">Sapientia aquatica</name>
    <dbReference type="NCBI Taxonomy" id="1549640"/>
    <lineage>
        <taxon>Bacteria</taxon>
        <taxon>Pseudomonadati</taxon>
        <taxon>Pseudomonadota</taxon>
        <taxon>Betaproteobacteria</taxon>
        <taxon>Burkholderiales</taxon>
        <taxon>Oxalobacteraceae</taxon>
        <taxon>Sapientia</taxon>
    </lineage>
</organism>
<name>A0A4R5W404_9BURK</name>
<dbReference type="Pfam" id="PF00034">
    <property type="entry name" value="Cytochrom_C"/>
    <property type="match status" value="2"/>
</dbReference>
<feature type="domain" description="Cytochrome c" evidence="9">
    <location>
        <begin position="191"/>
        <end position="300"/>
    </location>
</feature>
<proteinExistence type="predicted"/>
<feature type="binding site" description="covalent" evidence="6">
    <location>
        <position position="339"/>
    </location>
    <ligand>
        <name>heme c</name>
        <dbReference type="ChEBI" id="CHEBI:61717"/>
        <label>3</label>
    </ligand>
</feature>
<comment type="caution">
    <text evidence="10">The sequence shown here is derived from an EMBL/GenBank/DDBJ whole genome shotgun (WGS) entry which is preliminary data.</text>
</comment>
<evidence type="ECO:0000256" key="8">
    <source>
        <dbReference type="SAM" id="MobiDB-lite"/>
    </source>
</evidence>
<keyword evidence="1" id="KW-0813">Transport</keyword>
<dbReference type="InterPro" id="IPR014353">
    <property type="entry name" value="Membr-bd_ADH_cyt_c"/>
</dbReference>
<feature type="region of interest" description="Disordered" evidence="8">
    <location>
        <begin position="298"/>
        <end position="318"/>
    </location>
</feature>
<dbReference type="PIRSF" id="PIRSF000018">
    <property type="entry name" value="Mb_ADH_cyt_c"/>
    <property type="match status" value="1"/>
</dbReference>
<feature type="compositionally biased region" description="Low complexity" evidence="8">
    <location>
        <begin position="298"/>
        <end position="308"/>
    </location>
</feature>
<evidence type="ECO:0000256" key="4">
    <source>
        <dbReference type="ARBA" id="ARBA00022982"/>
    </source>
</evidence>
<evidence type="ECO:0000256" key="7">
    <source>
        <dbReference type="PIRSR" id="PIRSR000018-51"/>
    </source>
</evidence>
<evidence type="ECO:0000259" key="9">
    <source>
        <dbReference type="PROSITE" id="PS51007"/>
    </source>
</evidence>
<dbReference type="PANTHER" id="PTHR35008">
    <property type="entry name" value="BLL4482 PROTEIN-RELATED"/>
    <property type="match status" value="1"/>
</dbReference>